<evidence type="ECO:0000313" key="2">
    <source>
        <dbReference type="EMBL" id="SNV02144.1"/>
    </source>
</evidence>
<dbReference type="PROSITE" id="PS51257">
    <property type="entry name" value="PROKAR_LIPOPROTEIN"/>
    <property type="match status" value="1"/>
</dbReference>
<sequence>MKRLSKRTLVVMAALLGSMACSKDDGVQLGKQIKWDFASTDDWTTDNQGDDEEKINSSVVNCTDCSDKKALRIYTQANTRQRQKMKTKKRFGAGLYTWRTYISDLSKNERASIGSWIWHNDKHELDFEVGSGPEEERRELKVADDEVIAYITNQESPHLHKKVKIKKNAWHIFQIDLKLVKNNYFATWIIDGTEYASAQLEFGQEYPFHIFCSTENIKFVGDKTPVKDNYGLWDYVTYAPYSYSIAPKERK</sequence>
<keyword evidence="1" id="KW-0732">Signal</keyword>
<dbReference type="EMBL" id="LT906449">
    <property type="protein sequence ID" value="SNV02144.1"/>
    <property type="molecule type" value="Genomic_DNA"/>
</dbReference>
<evidence type="ECO:0000313" key="3">
    <source>
        <dbReference type="Proteomes" id="UP000215539"/>
    </source>
</evidence>
<proteinExistence type="predicted"/>
<dbReference type="Proteomes" id="UP000215539">
    <property type="component" value="Chromosome 1"/>
</dbReference>
<evidence type="ECO:0000256" key="1">
    <source>
        <dbReference type="SAM" id="SignalP"/>
    </source>
</evidence>
<accession>A0AAX2GUH3</accession>
<organism evidence="2 3">
    <name type="scientific">Capnocytophaga haemolytica</name>
    <dbReference type="NCBI Taxonomy" id="45243"/>
    <lineage>
        <taxon>Bacteria</taxon>
        <taxon>Pseudomonadati</taxon>
        <taxon>Bacteroidota</taxon>
        <taxon>Flavobacteriia</taxon>
        <taxon>Flavobacteriales</taxon>
        <taxon>Flavobacteriaceae</taxon>
        <taxon>Capnocytophaga</taxon>
    </lineage>
</organism>
<feature type="signal peptide" evidence="1">
    <location>
        <begin position="1"/>
        <end position="23"/>
    </location>
</feature>
<dbReference type="AlphaFoldDB" id="A0AAX2GUH3"/>
<reference evidence="2 3" key="1">
    <citation type="submission" date="2017-06" db="EMBL/GenBank/DDBJ databases">
        <authorList>
            <consortium name="Pathogen Informatics"/>
        </authorList>
    </citation>
    <scope>NUCLEOTIDE SEQUENCE [LARGE SCALE GENOMIC DNA]</scope>
    <source>
        <strain evidence="2 3">NCTC12947</strain>
    </source>
</reference>
<gene>
    <name evidence="2" type="ORF">SAMEA44541418_00176</name>
</gene>
<protein>
    <submittedName>
        <fullName evidence="2">Uncharacterized protein</fullName>
    </submittedName>
</protein>
<feature type="chain" id="PRO_5043466339" evidence="1">
    <location>
        <begin position="24"/>
        <end position="251"/>
    </location>
</feature>
<dbReference type="RefSeq" id="WP_074860947.1">
    <property type="nucleotide sequence ID" value="NZ_CP014227.1"/>
</dbReference>
<name>A0AAX2GUH3_9FLAO</name>